<dbReference type="InterPro" id="IPR040319">
    <property type="entry name" value="LSD1-like"/>
</dbReference>
<proteinExistence type="predicted"/>
<dbReference type="AlphaFoldDB" id="A0A368R7Q8"/>
<evidence type="ECO:0000256" key="1">
    <source>
        <dbReference type="ARBA" id="ARBA00004123"/>
    </source>
</evidence>
<feature type="domain" description="Zinc finger LSD1-type" evidence="4">
    <location>
        <begin position="909"/>
        <end position="933"/>
    </location>
</feature>
<dbReference type="STRING" id="4555.A0A368R7Q8"/>
<dbReference type="GO" id="GO:0005634">
    <property type="term" value="C:nucleus"/>
    <property type="evidence" value="ECO:0007669"/>
    <property type="project" value="UniProtKB-SubCell"/>
</dbReference>
<feature type="compositionally biased region" description="Low complexity" evidence="3">
    <location>
        <begin position="93"/>
        <end position="104"/>
    </location>
</feature>
<feature type="compositionally biased region" description="Polar residues" evidence="3">
    <location>
        <begin position="824"/>
        <end position="837"/>
    </location>
</feature>
<reference evidence="5" key="2">
    <citation type="submission" date="2015-07" db="EMBL/GenBank/DDBJ databases">
        <authorList>
            <person name="Noorani M."/>
        </authorList>
    </citation>
    <scope>NUCLEOTIDE SEQUENCE</scope>
    <source>
        <strain evidence="5">Yugu1</strain>
    </source>
</reference>
<feature type="region of interest" description="Disordered" evidence="3">
    <location>
        <begin position="543"/>
        <end position="575"/>
    </location>
</feature>
<feature type="compositionally biased region" description="Pro residues" evidence="3">
    <location>
        <begin position="325"/>
        <end position="334"/>
    </location>
</feature>
<dbReference type="PANTHER" id="PTHR31747">
    <property type="entry name" value="PROTEIN LSD1"/>
    <property type="match status" value="1"/>
</dbReference>
<feature type="region of interest" description="Disordered" evidence="3">
    <location>
        <begin position="312"/>
        <end position="336"/>
    </location>
</feature>
<evidence type="ECO:0000259" key="4">
    <source>
        <dbReference type="Pfam" id="PF06943"/>
    </source>
</evidence>
<organism evidence="5">
    <name type="scientific">Setaria italica</name>
    <name type="common">Foxtail millet</name>
    <name type="synonym">Panicum italicum</name>
    <dbReference type="NCBI Taxonomy" id="4555"/>
    <lineage>
        <taxon>Eukaryota</taxon>
        <taxon>Viridiplantae</taxon>
        <taxon>Streptophyta</taxon>
        <taxon>Embryophyta</taxon>
        <taxon>Tracheophyta</taxon>
        <taxon>Spermatophyta</taxon>
        <taxon>Magnoliopsida</taxon>
        <taxon>Liliopsida</taxon>
        <taxon>Poales</taxon>
        <taxon>Poaceae</taxon>
        <taxon>PACMAD clade</taxon>
        <taxon>Panicoideae</taxon>
        <taxon>Panicodae</taxon>
        <taxon>Paniceae</taxon>
        <taxon>Cenchrinae</taxon>
        <taxon>Setaria</taxon>
    </lineage>
</organism>
<dbReference type="NCBIfam" id="TIGR01053">
    <property type="entry name" value="LSD1"/>
    <property type="match status" value="2"/>
</dbReference>
<evidence type="ECO:0000256" key="2">
    <source>
        <dbReference type="ARBA" id="ARBA00023242"/>
    </source>
</evidence>
<sequence>MAASPETAEPPETSDTHSSPHPPSSPRLHPTQENPSLTTAAPPEMANPDQFTPVPPPPAEQSTVEHSEAEPLPPTPIDEAEPPPSHPPPPEAEPAASSAFEAIPTENVASPSPLPKDVAVEVSHEVAASAPSPSPSPSPQIVGASPEDAPQPPSPPRTPPATTAHISTDPSTTGATAMASQDQEEAARPSLAPETMDADSRTAPAPLTLPMESGPEGLLSQQKPRPPSPTLCENLEPAQPSPQPCHPAESTDASLDAAVDEAVEGTLEKAAGSLPVPEVTNRDMDITTGMLPAWEIGSEEMLSQQQLRPPCLETAPLRGENPKSVWPPQPPPPAESTYGWSNAATNEASAVASEEATVSLEFGAERSLQEPVQTSKTSILEAEPCSPEMAPPGFEDFKSQWLPLSSPTLAESTHNVVQVAAINPVGMTPDAATESLPASEAMDVEINISPGLLPPLKSRAEVRSLQPPLGSCSPMMEAAPCSPDMPPPGFENCKSSWLPQPTIPPLCETTYALPDVASTKAGTSVEKACSVLALEATDVETGTERWRLPQLQSGTGGSLQEPLPRSPSPTMQAAPCSLDTAPPGFENMKAMHVTSKGAPQSSSASALEAMDLDMDAAPAVAPSSESKAGKSLPPETPLVPSHVAQHTACSLRMAPSGSENVESAQQLLPPAVVLPPDETPDALADAGTKTVTMEQMRHPVSVTGATEEANGSILPAALENGCDDPLPNLEPQASPAAVHAAPTSPEIAPTSFENSESFQQTSPCLAETIDPSAHSSATMPAIVKSNKTNLPLSPLQATDADMESATRQQSPLKSEERSLPQPEQHPSSPSVKNTNCSPEVAPPGYENLDSSEQLPLPPPLSMKFEMGQMVCGCCRQLLAYPKGAVHVQCFGCWTINLVLEEHQVGKVYCGECDTLLMYPFGAPAVKCSNCLFVTEIGERNVRPRISTEQSVSPHPQEVAHQS</sequence>
<dbReference type="PANTHER" id="PTHR31747:SF17">
    <property type="entry name" value="PROTEIN LOL2"/>
    <property type="match status" value="1"/>
</dbReference>
<feature type="region of interest" description="Disordered" evidence="3">
    <location>
        <begin position="1"/>
        <end position="263"/>
    </location>
</feature>
<evidence type="ECO:0000256" key="3">
    <source>
        <dbReference type="SAM" id="MobiDB-lite"/>
    </source>
</evidence>
<feature type="compositionally biased region" description="Low complexity" evidence="3">
    <location>
        <begin position="10"/>
        <end position="19"/>
    </location>
</feature>
<feature type="compositionally biased region" description="Pro residues" evidence="3">
    <location>
        <begin position="149"/>
        <end position="159"/>
    </location>
</feature>
<feature type="region of interest" description="Disordered" evidence="3">
    <location>
        <begin position="723"/>
        <end position="762"/>
    </location>
</feature>
<gene>
    <name evidence="5" type="ORF">SETIT_5G224400v2</name>
</gene>
<feature type="compositionally biased region" description="Pro residues" evidence="3">
    <location>
        <begin position="71"/>
        <end position="92"/>
    </location>
</feature>
<protein>
    <recommendedName>
        <fullName evidence="4">Zinc finger LSD1-type domain-containing protein</fullName>
    </recommendedName>
</protein>
<comment type="subcellular location">
    <subcellularLocation>
        <location evidence="1">Nucleus</location>
    </subcellularLocation>
</comment>
<feature type="compositionally biased region" description="Polar residues" evidence="3">
    <location>
        <begin position="751"/>
        <end position="762"/>
    </location>
</feature>
<name>A0A368R7Q8_SETIT</name>
<evidence type="ECO:0000313" key="5">
    <source>
        <dbReference type="EMBL" id="RCV26172.1"/>
    </source>
</evidence>
<feature type="compositionally biased region" description="Polar residues" evidence="3">
    <location>
        <begin position="165"/>
        <end position="181"/>
    </location>
</feature>
<dbReference type="InterPro" id="IPR005735">
    <property type="entry name" value="Znf_LSD1"/>
</dbReference>
<dbReference type="PRINTS" id="PR01217">
    <property type="entry name" value="PRICHEXTENSN"/>
</dbReference>
<reference evidence="5" key="1">
    <citation type="journal article" date="2012" name="Nat. Biotechnol.">
        <title>Reference genome sequence of the model plant Setaria.</title>
        <authorList>
            <person name="Bennetzen J.L."/>
            <person name="Schmutz J."/>
            <person name="Wang H."/>
            <person name="Percifield R."/>
            <person name="Hawkins J."/>
            <person name="Pontaroli A.C."/>
            <person name="Estep M."/>
            <person name="Feng L."/>
            <person name="Vaughn J.N."/>
            <person name="Grimwood J."/>
            <person name="Jenkins J."/>
            <person name="Barry K."/>
            <person name="Lindquist E."/>
            <person name="Hellsten U."/>
            <person name="Deshpande S."/>
            <person name="Wang X."/>
            <person name="Wu X."/>
            <person name="Mitros T."/>
            <person name="Triplett J."/>
            <person name="Yang X."/>
            <person name="Ye C.Y."/>
            <person name="Mauro-Herrera M."/>
            <person name="Wang L."/>
            <person name="Li P."/>
            <person name="Sharma M."/>
            <person name="Sharma R."/>
            <person name="Ronald P.C."/>
            <person name="Panaud O."/>
            <person name="Kellogg E.A."/>
            <person name="Brutnell T.P."/>
            <person name="Doust A.N."/>
            <person name="Tuskan G.A."/>
            <person name="Rokhsar D."/>
            <person name="Devos K.M."/>
        </authorList>
    </citation>
    <scope>NUCLEOTIDE SEQUENCE [LARGE SCALE GENOMIC DNA]</scope>
    <source>
        <strain evidence="5">Yugu1</strain>
    </source>
</reference>
<dbReference type="Pfam" id="PF06943">
    <property type="entry name" value="zf-LSD1"/>
    <property type="match status" value="2"/>
</dbReference>
<dbReference type="KEGG" id="sita:101760844"/>
<keyword evidence="2" id="KW-0539">Nucleus</keyword>
<feature type="domain" description="Zinc finger LSD1-type" evidence="4">
    <location>
        <begin position="871"/>
        <end position="892"/>
    </location>
</feature>
<feature type="region of interest" description="Disordered" evidence="3">
    <location>
        <begin position="787"/>
        <end position="856"/>
    </location>
</feature>
<dbReference type="EMBL" id="CM003532">
    <property type="protein sequence ID" value="RCV26172.1"/>
    <property type="molecule type" value="Genomic_DNA"/>
</dbReference>
<dbReference type="OrthoDB" id="509329at2759"/>
<accession>A0A368R7Q8</accession>